<keyword evidence="2" id="KW-0732">Signal</keyword>
<evidence type="ECO:0000313" key="3">
    <source>
        <dbReference type="EMBL" id="EHC90828.1"/>
    </source>
</evidence>
<dbReference type="AlphaFoldDB" id="G5QY44"/>
<organism evidence="3 4">
    <name type="scientific">Salmonella enterica subsp. enterica serovar Senftenberg str. A4-543</name>
    <dbReference type="NCBI Taxonomy" id="913082"/>
    <lineage>
        <taxon>Bacteria</taxon>
        <taxon>Pseudomonadati</taxon>
        <taxon>Pseudomonadota</taxon>
        <taxon>Gammaproteobacteria</taxon>
        <taxon>Enterobacterales</taxon>
        <taxon>Enterobacteriaceae</taxon>
        <taxon>Salmonella</taxon>
    </lineage>
</organism>
<proteinExistence type="inferred from homology"/>
<dbReference type="PATRIC" id="fig|913082.3.peg.1345"/>
<dbReference type="Proteomes" id="UP000005065">
    <property type="component" value="Unassembled WGS sequence"/>
</dbReference>
<reference evidence="3 4" key="1">
    <citation type="journal article" date="2011" name="BMC Genomics">
        <title>Genome sequencing reveals diversification of virulence factor content and possible host adaptation in distinct subpopulations of Salmonella enterica.</title>
        <authorList>
            <person name="den Bakker H.C."/>
            <person name="Moreno Switt A.I."/>
            <person name="Govoni G."/>
            <person name="Cummings C.A."/>
            <person name="Ranieri M.L."/>
            <person name="Degoricija L."/>
            <person name="Hoelzer K."/>
            <person name="Rodriguez-Rivera L.D."/>
            <person name="Brown S."/>
            <person name="Bolchacova E."/>
            <person name="Furtado M.R."/>
            <person name="Wiedmann M."/>
        </authorList>
    </citation>
    <scope>NUCLEOTIDE SEQUENCE [LARGE SCALE GENOMIC DNA]</scope>
    <source>
        <strain evidence="3 4">A4-543</strain>
    </source>
</reference>
<dbReference type="BioCyc" id="SENT913082:G120J-5029-MONOMER"/>
<dbReference type="PANTHER" id="PTHR38108:SF1">
    <property type="entry name" value="UPF0319 PROTEIN YCCT"/>
    <property type="match status" value="1"/>
</dbReference>
<evidence type="ECO:0000313" key="4">
    <source>
        <dbReference type="Proteomes" id="UP000005065"/>
    </source>
</evidence>
<comment type="similarity">
    <text evidence="1">Belongs to the UPF0319 family.</text>
</comment>
<name>G5QY44_SALSE</name>
<feature type="non-terminal residue" evidence="3">
    <location>
        <position position="1"/>
    </location>
</feature>
<evidence type="ECO:0000256" key="2">
    <source>
        <dbReference type="ARBA" id="ARBA00022729"/>
    </source>
</evidence>
<dbReference type="EMBL" id="AFCU01000575">
    <property type="protein sequence ID" value="EHC90828.1"/>
    <property type="molecule type" value="Genomic_DNA"/>
</dbReference>
<dbReference type="Pfam" id="PF09829">
    <property type="entry name" value="DUF2057"/>
    <property type="match status" value="1"/>
</dbReference>
<comment type="caution">
    <text evidence="3">The sequence shown here is derived from an EMBL/GenBank/DDBJ whole genome shotgun (WGS) entry which is preliminary data.</text>
</comment>
<dbReference type="InterPro" id="IPR018635">
    <property type="entry name" value="UPF0319"/>
</dbReference>
<protein>
    <submittedName>
        <fullName evidence="3">Protein YccT</fullName>
    </submittedName>
</protein>
<evidence type="ECO:0000256" key="1">
    <source>
        <dbReference type="ARBA" id="ARBA00008490"/>
    </source>
</evidence>
<gene>
    <name evidence="3" type="ORF">LTSESEN_1737</name>
</gene>
<sequence length="117" mass="13355">NEREASHFKAPRLALLDGDAMPIPVKLDILAITSTAKVVDYEIETERYNKSAKRASLPQFATMMADDSTLLSDVSELDTVPPQSQTLTEQRLKYWFRLADPQTRHHFLQWAEKQPPS</sequence>
<accession>G5QY44</accession>
<dbReference type="PANTHER" id="PTHR38108">
    <property type="entry name" value="UPF0319 PROTEIN YCCT"/>
    <property type="match status" value="1"/>
</dbReference>